<evidence type="ECO:0000313" key="2">
    <source>
        <dbReference type="EMBL" id="KTD24340.1"/>
    </source>
</evidence>
<dbReference type="STRING" id="45067.Llan_0479"/>
<feature type="transmembrane region" description="Helical" evidence="1">
    <location>
        <begin position="106"/>
        <end position="124"/>
    </location>
</feature>
<accession>A0A0W0VVM2</accession>
<feature type="transmembrane region" description="Helical" evidence="1">
    <location>
        <begin position="182"/>
        <end position="201"/>
    </location>
</feature>
<feature type="transmembrane region" description="Helical" evidence="1">
    <location>
        <begin position="292"/>
        <end position="312"/>
    </location>
</feature>
<dbReference type="Pfam" id="PF14897">
    <property type="entry name" value="EpsG"/>
    <property type="match status" value="1"/>
</dbReference>
<feature type="transmembrane region" description="Helical" evidence="1">
    <location>
        <begin position="239"/>
        <end position="258"/>
    </location>
</feature>
<evidence type="ECO:0000313" key="3">
    <source>
        <dbReference type="Proteomes" id="UP000054869"/>
    </source>
</evidence>
<sequence length="341" mass="38936">MKMKTRVTSEFFFLLTTAVLLVLAVGSRPNFVGSDTAAYANYYDRLHNHLSVYINYEYFFQTIAKLLTRFFSTPEFFFACIAIINCALITILVLKLSAVIEHKIETFQLFFLMGVFLLLSPFFFAVMANVIRHGTAILALFIFYVTLISRTNLLLLALSLIIALGFHYTSIIGIAFSPLLFLRYRAIFYLVLIMVCLYMSGLSERMIHFISTLTPLDLYSKIQGYRLDIGYKSGIRLDFALFTLAAGVISSGFGKYFLNADDRAVFFPLIKIYWVLVLPFFFFGFAAFSDRYLLSGWLFLSVLGAVFLGLLLRNYLVSARYLYSAFGVSTVYFLLRMQGLL</sequence>
<keyword evidence="1" id="KW-0472">Membrane</keyword>
<feature type="transmembrane region" description="Helical" evidence="1">
    <location>
        <begin position="154"/>
        <end position="176"/>
    </location>
</feature>
<proteinExistence type="predicted"/>
<dbReference type="Proteomes" id="UP000054869">
    <property type="component" value="Unassembled WGS sequence"/>
</dbReference>
<comment type="caution">
    <text evidence="2">The sequence shown here is derived from an EMBL/GenBank/DDBJ whole genome shotgun (WGS) entry which is preliminary data.</text>
</comment>
<dbReference type="InterPro" id="IPR049458">
    <property type="entry name" value="EpsG-like"/>
</dbReference>
<organism evidence="2 3">
    <name type="scientific">Legionella lansingensis</name>
    <dbReference type="NCBI Taxonomy" id="45067"/>
    <lineage>
        <taxon>Bacteria</taxon>
        <taxon>Pseudomonadati</taxon>
        <taxon>Pseudomonadota</taxon>
        <taxon>Gammaproteobacteria</taxon>
        <taxon>Legionellales</taxon>
        <taxon>Legionellaceae</taxon>
        <taxon>Legionella</taxon>
    </lineage>
</organism>
<keyword evidence="3" id="KW-1185">Reference proteome</keyword>
<name>A0A0W0VVM2_9GAMM</name>
<feature type="transmembrane region" description="Helical" evidence="1">
    <location>
        <begin position="130"/>
        <end position="147"/>
    </location>
</feature>
<evidence type="ECO:0008006" key="4">
    <source>
        <dbReference type="Google" id="ProtNLM"/>
    </source>
</evidence>
<gene>
    <name evidence="2" type="ORF">Llan_0479</name>
</gene>
<evidence type="ECO:0000256" key="1">
    <source>
        <dbReference type="SAM" id="Phobius"/>
    </source>
</evidence>
<dbReference type="EMBL" id="LNYI01000010">
    <property type="protein sequence ID" value="KTD24340.1"/>
    <property type="molecule type" value="Genomic_DNA"/>
</dbReference>
<feature type="transmembrane region" description="Helical" evidence="1">
    <location>
        <begin position="264"/>
        <end position="285"/>
    </location>
</feature>
<dbReference type="AlphaFoldDB" id="A0A0W0VVM2"/>
<reference evidence="2 3" key="1">
    <citation type="submission" date="2015-11" db="EMBL/GenBank/DDBJ databases">
        <title>Genomic analysis of 38 Legionella species identifies large and diverse effector repertoires.</title>
        <authorList>
            <person name="Burstein D."/>
            <person name="Amaro F."/>
            <person name="Zusman T."/>
            <person name="Lifshitz Z."/>
            <person name="Cohen O."/>
            <person name="Gilbert J.A."/>
            <person name="Pupko T."/>
            <person name="Shuman H.A."/>
            <person name="Segal G."/>
        </authorList>
    </citation>
    <scope>NUCLEOTIDE SEQUENCE [LARGE SCALE GENOMIC DNA]</scope>
    <source>
        <strain evidence="2 3">ATCC 49751</strain>
    </source>
</reference>
<protein>
    <recommendedName>
        <fullName evidence="4">EpsG family protein</fullName>
    </recommendedName>
</protein>
<feature type="transmembrane region" description="Helical" evidence="1">
    <location>
        <begin position="76"/>
        <end position="94"/>
    </location>
</feature>
<keyword evidence="1" id="KW-0812">Transmembrane</keyword>
<keyword evidence="1" id="KW-1133">Transmembrane helix</keyword>
<dbReference type="PATRIC" id="fig|45067.4.peg.503"/>
<feature type="transmembrane region" description="Helical" evidence="1">
    <location>
        <begin position="318"/>
        <end position="335"/>
    </location>
</feature>